<evidence type="ECO:0000256" key="1">
    <source>
        <dbReference type="ARBA" id="ARBA00010638"/>
    </source>
</evidence>
<dbReference type="AlphaFoldDB" id="A0A0E4H6E1"/>
<dbReference type="NCBIfam" id="TIGR02727">
    <property type="entry name" value="MTHFS_bact"/>
    <property type="match status" value="1"/>
</dbReference>
<dbReference type="PIRSF" id="PIRSF006806">
    <property type="entry name" value="FTHF_cligase"/>
    <property type="match status" value="1"/>
</dbReference>
<dbReference type="EMBL" id="CTEN01000001">
    <property type="protein sequence ID" value="CQR23705.1"/>
    <property type="molecule type" value="Genomic_DNA"/>
</dbReference>
<evidence type="ECO:0000256" key="3">
    <source>
        <dbReference type="ARBA" id="ARBA00022840"/>
    </source>
</evidence>
<keyword evidence="6" id="KW-0436">Ligase</keyword>
<sequence length="174" mass="19901">MKESIRQAVLKQLDKQDRQKKSEKDRVMTEELLDKAVYQSAHTIATYLPMDHEFDSYFLIAQAQADGKRVLVPKVIGPGQMVFLPYDPEHLQESYFGVLEPSHGQVFSKEAIDLIHVPGLAFNAEGYRIGHGGGYYDRYLADYQGVTVSTIYDFQQATFKEEEHDIPVQEVICR</sequence>
<dbReference type="OrthoDB" id="9801938at2"/>
<dbReference type="Gene3D" id="3.40.50.10420">
    <property type="entry name" value="NagB/RpiA/CoA transferase-like"/>
    <property type="match status" value="1"/>
</dbReference>
<name>A0A0E4H6E1_9STRE</name>
<comment type="cofactor">
    <cofactor evidence="5">
        <name>Mg(2+)</name>
        <dbReference type="ChEBI" id="CHEBI:18420"/>
    </cofactor>
</comment>
<feature type="binding site" evidence="4">
    <location>
        <position position="48"/>
    </location>
    <ligand>
        <name>substrate</name>
    </ligand>
</feature>
<dbReference type="Pfam" id="PF01812">
    <property type="entry name" value="5-FTHF_cyc-lig"/>
    <property type="match status" value="1"/>
</dbReference>
<evidence type="ECO:0000256" key="4">
    <source>
        <dbReference type="PIRSR" id="PIRSR006806-1"/>
    </source>
</evidence>
<comment type="catalytic activity">
    <reaction evidence="5">
        <text>(6S)-5-formyl-5,6,7,8-tetrahydrofolate + ATP = (6R)-5,10-methenyltetrahydrofolate + ADP + phosphate</text>
        <dbReference type="Rhea" id="RHEA:10488"/>
        <dbReference type="ChEBI" id="CHEBI:30616"/>
        <dbReference type="ChEBI" id="CHEBI:43474"/>
        <dbReference type="ChEBI" id="CHEBI:57455"/>
        <dbReference type="ChEBI" id="CHEBI:57457"/>
        <dbReference type="ChEBI" id="CHEBI:456216"/>
        <dbReference type="EC" id="6.3.3.2"/>
    </reaction>
</comment>
<dbReference type="GO" id="GO:0030272">
    <property type="term" value="F:5-formyltetrahydrofolate cyclo-ligase activity"/>
    <property type="evidence" value="ECO:0007669"/>
    <property type="project" value="UniProtKB-EC"/>
</dbReference>
<proteinExistence type="inferred from homology"/>
<protein>
    <recommendedName>
        <fullName evidence="5">5-formyltetrahydrofolate cyclo-ligase</fullName>
        <ecNumber evidence="5">6.3.3.2</ecNumber>
    </recommendedName>
</protein>
<evidence type="ECO:0000256" key="5">
    <source>
        <dbReference type="RuleBase" id="RU361279"/>
    </source>
</evidence>
<evidence type="ECO:0000313" key="7">
    <source>
        <dbReference type="Proteomes" id="UP000198604"/>
    </source>
</evidence>
<dbReference type="PANTHER" id="PTHR23407:SF1">
    <property type="entry name" value="5-FORMYLTETRAHYDROFOLATE CYCLO-LIGASE"/>
    <property type="match status" value="1"/>
</dbReference>
<keyword evidence="5" id="KW-0460">Magnesium</keyword>
<feature type="binding site" evidence="4">
    <location>
        <begin position="128"/>
        <end position="136"/>
    </location>
    <ligand>
        <name>ATP</name>
        <dbReference type="ChEBI" id="CHEBI:30616"/>
    </ligand>
</feature>
<keyword evidence="3 4" id="KW-0067">ATP-binding</keyword>
<keyword evidence="5" id="KW-0479">Metal-binding</keyword>
<dbReference type="InterPro" id="IPR002698">
    <property type="entry name" value="FTHF_cligase"/>
</dbReference>
<dbReference type="GO" id="GO:0046872">
    <property type="term" value="F:metal ion binding"/>
    <property type="evidence" value="ECO:0007669"/>
    <property type="project" value="UniProtKB-KW"/>
</dbReference>
<evidence type="ECO:0000313" key="6">
    <source>
        <dbReference type="EMBL" id="CQR23705.1"/>
    </source>
</evidence>
<dbReference type="Proteomes" id="UP000198604">
    <property type="component" value="Unassembled WGS sequence"/>
</dbReference>
<gene>
    <name evidence="6" type="ORF">BN1356_00073</name>
</gene>
<dbReference type="PANTHER" id="PTHR23407">
    <property type="entry name" value="ATPASE INHIBITOR/5-FORMYLTETRAHYDROFOLATE CYCLO-LIGASE"/>
    <property type="match status" value="1"/>
</dbReference>
<keyword evidence="2 4" id="KW-0547">Nucleotide-binding</keyword>
<comment type="similarity">
    <text evidence="1 5">Belongs to the 5-formyltetrahydrofolate cyclo-ligase family.</text>
</comment>
<feature type="binding site" evidence="4">
    <location>
        <position position="53"/>
    </location>
    <ligand>
        <name>substrate</name>
    </ligand>
</feature>
<keyword evidence="7" id="KW-1185">Reference proteome</keyword>
<dbReference type="STRING" id="1608583.BN1356_00073"/>
<feature type="binding site" evidence="4">
    <location>
        <begin position="2"/>
        <end position="6"/>
    </location>
    <ligand>
        <name>ATP</name>
        <dbReference type="ChEBI" id="CHEBI:30616"/>
    </ligand>
</feature>
<dbReference type="EC" id="6.3.3.2" evidence="5"/>
<dbReference type="RefSeq" id="WP_093649460.1">
    <property type="nucleotide sequence ID" value="NZ_CTEN01000001.1"/>
</dbReference>
<dbReference type="GO" id="GO:0035999">
    <property type="term" value="P:tetrahydrofolate interconversion"/>
    <property type="evidence" value="ECO:0007669"/>
    <property type="project" value="TreeGrafter"/>
</dbReference>
<dbReference type="GO" id="GO:0005524">
    <property type="term" value="F:ATP binding"/>
    <property type="evidence" value="ECO:0007669"/>
    <property type="project" value="UniProtKB-KW"/>
</dbReference>
<reference evidence="7" key="1">
    <citation type="submission" date="2015-03" db="EMBL/GenBank/DDBJ databases">
        <authorList>
            <person name="Urmite Genomes"/>
        </authorList>
    </citation>
    <scope>NUCLEOTIDE SEQUENCE [LARGE SCALE GENOMIC DNA]</scope>
    <source>
        <strain evidence="7">FF10</strain>
    </source>
</reference>
<dbReference type="SUPFAM" id="SSF100950">
    <property type="entry name" value="NagB/RpiA/CoA transferase-like"/>
    <property type="match status" value="1"/>
</dbReference>
<dbReference type="InterPro" id="IPR037171">
    <property type="entry name" value="NagB/RpiA_transferase-like"/>
</dbReference>
<dbReference type="InterPro" id="IPR024185">
    <property type="entry name" value="FTHF_cligase-like_sf"/>
</dbReference>
<dbReference type="GO" id="GO:0009396">
    <property type="term" value="P:folic acid-containing compound biosynthetic process"/>
    <property type="evidence" value="ECO:0007669"/>
    <property type="project" value="TreeGrafter"/>
</dbReference>
<organism evidence="6 7">
    <name type="scientific">Streptococcus varani</name>
    <dbReference type="NCBI Taxonomy" id="1608583"/>
    <lineage>
        <taxon>Bacteria</taxon>
        <taxon>Bacillati</taxon>
        <taxon>Bacillota</taxon>
        <taxon>Bacilli</taxon>
        <taxon>Lactobacillales</taxon>
        <taxon>Streptococcaceae</taxon>
        <taxon>Streptococcus</taxon>
    </lineage>
</organism>
<evidence type="ECO:0000256" key="2">
    <source>
        <dbReference type="ARBA" id="ARBA00022741"/>
    </source>
</evidence>
<accession>A0A0E4H6E1</accession>